<feature type="domain" description="HTH crp-type" evidence="7">
    <location>
        <begin position="270"/>
        <end position="336"/>
    </location>
</feature>
<feature type="domain" description="Response regulatory" evidence="6">
    <location>
        <begin position="12"/>
        <end position="122"/>
    </location>
</feature>
<dbReference type="InterPro" id="IPR012318">
    <property type="entry name" value="HTH_CRP"/>
</dbReference>
<protein>
    <submittedName>
        <fullName evidence="8">Transcriptional regulator</fullName>
    </submittedName>
</protein>
<organism evidence="8 9">
    <name type="scientific">Rhizobium esperanzae</name>
    <dbReference type="NCBI Taxonomy" id="1967781"/>
    <lineage>
        <taxon>Bacteria</taxon>
        <taxon>Pseudomonadati</taxon>
        <taxon>Pseudomonadota</taxon>
        <taxon>Alphaproteobacteria</taxon>
        <taxon>Hyphomicrobiales</taxon>
        <taxon>Rhizobiaceae</taxon>
        <taxon>Rhizobium/Agrobacterium group</taxon>
        <taxon>Rhizobium</taxon>
    </lineage>
</organism>
<keyword evidence="4" id="KW-0597">Phosphoprotein</keyword>
<dbReference type="SMART" id="SM00100">
    <property type="entry name" value="cNMP"/>
    <property type="match status" value="1"/>
</dbReference>
<name>A0A246DX99_9HYPH</name>
<keyword evidence="1" id="KW-0805">Transcription regulation</keyword>
<evidence type="ECO:0000259" key="5">
    <source>
        <dbReference type="PROSITE" id="PS50042"/>
    </source>
</evidence>
<keyword evidence="3" id="KW-0804">Transcription</keyword>
<dbReference type="PANTHER" id="PTHR24567:SF74">
    <property type="entry name" value="HTH-TYPE TRANSCRIPTIONAL REGULATOR ARCR"/>
    <property type="match status" value="1"/>
</dbReference>
<reference evidence="8 9" key="1">
    <citation type="submission" date="2017-03" db="EMBL/GenBank/DDBJ databases">
        <title>Genome of strain Rhizobium sp. CNPSo 668.</title>
        <authorList>
            <person name="Ribeiro R."/>
        </authorList>
    </citation>
    <scope>NUCLEOTIDE SEQUENCE [LARGE SCALE GENOMIC DNA]</scope>
    <source>
        <strain evidence="8 9">CNPSo 668</strain>
    </source>
</reference>
<dbReference type="SUPFAM" id="SSF52172">
    <property type="entry name" value="CheY-like"/>
    <property type="match status" value="1"/>
</dbReference>
<dbReference type="PROSITE" id="PS50110">
    <property type="entry name" value="RESPONSE_REGULATORY"/>
    <property type="match status" value="1"/>
</dbReference>
<dbReference type="EMBL" id="MXPU01000006">
    <property type="protein sequence ID" value="OWO94978.1"/>
    <property type="molecule type" value="Genomic_DNA"/>
</dbReference>
<dbReference type="GO" id="GO:0003677">
    <property type="term" value="F:DNA binding"/>
    <property type="evidence" value="ECO:0007669"/>
    <property type="project" value="UniProtKB-KW"/>
</dbReference>
<dbReference type="InterPro" id="IPR018490">
    <property type="entry name" value="cNMP-bd_dom_sf"/>
</dbReference>
<dbReference type="InterPro" id="IPR036390">
    <property type="entry name" value="WH_DNA-bd_sf"/>
</dbReference>
<evidence type="ECO:0000259" key="6">
    <source>
        <dbReference type="PROSITE" id="PS50110"/>
    </source>
</evidence>
<keyword evidence="2" id="KW-0238">DNA-binding</keyword>
<dbReference type="InterPro" id="IPR036388">
    <property type="entry name" value="WH-like_DNA-bd_sf"/>
</dbReference>
<dbReference type="GO" id="GO:0005829">
    <property type="term" value="C:cytosol"/>
    <property type="evidence" value="ECO:0007669"/>
    <property type="project" value="TreeGrafter"/>
</dbReference>
<dbReference type="Proteomes" id="UP000197269">
    <property type="component" value="Unassembled WGS sequence"/>
</dbReference>
<dbReference type="InterPro" id="IPR000595">
    <property type="entry name" value="cNMP-bd_dom"/>
</dbReference>
<dbReference type="InterPro" id="IPR014710">
    <property type="entry name" value="RmlC-like_jellyroll"/>
</dbReference>
<dbReference type="SUPFAM" id="SSF51206">
    <property type="entry name" value="cAMP-binding domain-like"/>
    <property type="match status" value="1"/>
</dbReference>
<evidence type="ECO:0000313" key="9">
    <source>
        <dbReference type="Proteomes" id="UP000197269"/>
    </source>
</evidence>
<dbReference type="PROSITE" id="PS50042">
    <property type="entry name" value="CNMP_BINDING_3"/>
    <property type="match status" value="1"/>
</dbReference>
<dbReference type="PANTHER" id="PTHR24567">
    <property type="entry name" value="CRP FAMILY TRANSCRIPTIONAL REGULATORY PROTEIN"/>
    <property type="match status" value="1"/>
</dbReference>
<dbReference type="InterPro" id="IPR001789">
    <property type="entry name" value="Sig_transdc_resp-reg_receiver"/>
</dbReference>
<evidence type="ECO:0000313" key="8">
    <source>
        <dbReference type="EMBL" id="OWO94978.1"/>
    </source>
</evidence>
<gene>
    <name evidence="8" type="ORF">B5E41_11290</name>
</gene>
<accession>A0A246DX99</accession>
<dbReference type="CDD" id="cd00038">
    <property type="entry name" value="CAP_ED"/>
    <property type="match status" value="1"/>
</dbReference>
<dbReference type="InterPro" id="IPR011006">
    <property type="entry name" value="CheY-like_superfamily"/>
</dbReference>
<evidence type="ECO:0000256" key="4">
    <source>
        <dbReference type="PROSITE-ProRule" id="PRU00169"/>
    </source>
</evidence>
<dbReference type="RefSeq" id="WP_088393569.1">
    <property type="nucleotide sequence ID" value="NZ_MXPU01000006.1"/>
</dbReference>
<feature type="domain" description="Cyclic nucleotide-binding" evidence="5">
    <location>
        <begin position="136"/>
        <end position="246"/>
    </location>
</feature>
<evidence type="ECO:0000259" key="7">
    <source>
        <dbReference type="PROSITE" id="PS51063"/>
    </source>
</evidence>
<dbReference type="Gene3D" id="3.40.50.2300">
    <property type="match status" value="1"/>
</dbReference>
<dbReference type="InterPro" id="IPR050397">
    <property type="entry name" value="Env_Response_Regulators"/>
</dbReference>
<proteinExistence type="predicted"/>
<dbReference type="GO" id="GO:0003700">
    <property type="term" value="F:DNA-binding transcription factor activity"/>
    <property type="evidence" value="ECO:0007669"/>
    <property type="project" value="TreeGrafter"/>
</dbReference>
<dbReference type="Pfam" id="PF13545">
    <property type="entry name" value="HTH_Crp_2"/>
    <property type="match status" value="1"/>
</dbReference>
<feature type="modified residue" description="4-aspartylphosphate" evidence="4">
    <location>
        <position position="62"/>
    </location>
</feature>
<dbReference type="SUPFAM" id="SSF46785">
    <property type="entry name" value="Winged helix' DNA-binding domain"/>
    <property type="match status" value="1"/>
</dbReference>
<dbReference type="AlphaFoldDB" id="A0A246DX99"/>
<dbReference type="GO" id="GO:0000160">
    <property type="term" value="P:phosphorelay signal transduction system"/>
    <property type="evidence" value="ECO:0007669"/>
    <property type="project" value="InterPro"/>
</dbReference>
<evidence type="ECO:0000256" key="3">
    <source>
        <dbReference type="ARBA" id="ARBA00023163"/>
    </source>
</evidence>
<dbReference type="Gene3D" id="1.10.10.10">
    <property type="entry name" value="Winged helix-like DNA-binding domain superfamily/Winged helix DNA-binding domain"/>
    <property type="match status" value="1"/>
</dbReference>
<sequence>MNTAIDERAYKAVLLVEDDYAVASELASKLTATGLKIVGPASSVERALKYIEDSQIEVAILDINLGGTMVFPVADELSRRNIPFFFATGYSRDVVPPRFADRIFVEKPLETSAIYRALSDCQGSAAKASGGHKNFVLSALSAGEIDLIRPLLQPVRLAQGEVLERQFEEITTIFFIETGTVSLLASSLDGSQVEVGLIGREGVTGTGLLEGDWRTPYHLVVQTEGTAQQIDIDSFLRLTQRAPQLRSLSLSFSRALAIQIGYTVLANSRYSIEQRLARLLLMLDDRSEDQVLRLTHEQMSSMLGVRRSGITGALPILEGEKLIRSVRSKAIVLDREGLILRAKGSYGIPEAEYKRLMGFSLRGTANAKKPFSRSHPNLW</sequence>
<dbReference type="PROSITE" id="PS51063">
    <property type="entry name" value="HTH_CRP_2"/>
    <property type="match status" value="1"/>
</dbReference>
<evidence type="ECO:0000256" key="1">
    <source>
        <dbReference type="ARBA" id="ARBA00023015"/>
    </source>
</evidence>
<dbReference type="Pfam" id="PF00027">
    <property type="entry name" value="cNMP_binding"/>
    <property type="match status" value="1"/>
</dbReference>
<dbReference type="Gene3D" id="2.60.120.10">
    <property type="entry name" value="Jelly Rolls"/>
    <property type="match status" value="1"/>
</dbReference>
<comment type="caution">
    <text evidence="8">The sequence shown here is derived from an EMBL/GenBank/DDBJ whole genome shotgun (WGS) entry which is preliminary data.</text>
</comment>
<evidence type="ECO:0000256" key="2">
    <source>
        <dbReference type="ARBA" id="ARBA00023125"/>
    </source>
</evidence>